<proteinExistence type="inferred from homology"/>
<evidence type="ECO:0000313" key="6">
    <source>
        <dbReference type="Ensembl" id="ENSSANP00000065492.1"/>
    </source>
</evidence>
<name>A0A671Q1R9_9TELE</name>
<keyword evidence="7" id="KW-1185">Reference proteome</keyword>
<comment type="similarity">
    <text evidence="1">Belongs to the Flattop family.</text>
</comment>
<dbReference type="GO" id="GO:0036064">
    <property type="term" value="C:ciliary basal body"/>
    <property type="evidence" value="ECO:0007669"/>
    <property type="project" value="TreeGrafter"/>
</dbReference>
<dbReference type="Ensembl" id="ENSSANT00000069622.1">
    <property type="protein sequence ID" value="ENSSANP00000065492.1"/>
    <property type="gene ID" value="ENSSANG00000032646.1"/>
</dbReference>
<feature type="compositionally biased region" description="Polar residues" evidence="5">
    <location>
        <begin position="162"/>
        <end position="213"/>
    </location>
</feature>
<evidence type="ECO:0000256" key="5">
    <source>
        <dbReference type="SAM" id="MobiDB-lite"/>
    </source>
</evidence>
<reference evidence="6" key="1">
    <citation type="submission" date="2025-08" db="UniProtKB">
        <authorList>
            <consortium name="Ensembl"/>
        </authorList>
    </citation>
    <scope>IDENTIFICATION</scope>
</reference>
<dbReference type="Proteomes" id="UP000472260">
    <property type="component" value="Unassembled WGS sequence"/>
</dbReference>
<dbReference type="InterPro" id="IPR038797">
    <property type="entry name" value="Fltp"/>
</dbReference>
<organism evidence="6 7">
    <name type="scientific">Sinocyclocheilus anshuiensis</name>
    <dbReference type="NCBI Taxonomy" id="1608454"/>
    <lineage>
        <taxon>Eukaryota</taxon>
        <taxon>Metazoa</taxon>
        <taxon>Chordata</taxon>
        <taxon>Craniata</taxon>
        <taxon>Vertebrata</taxon>
        <taxon>Euteleostomi</taxon>
        <taxon>Actinopterygii</taxon>
        <taxon>Neopterygii</taxon>
        <taxon>Teleostei</taxon>
        <taxon>Ostariophysi</taxon>
        <taxon>Cypriniformes</taxon>
        <taxon>Cyprinidae</taxon>
        <taxon>Cyprininae</taxon>
        <taxon>Sinocyclocheilus</taxon>
    </lineage>
</organism>
<evidence type="ECO:0000256" key="4">
    <source>
        <dbReference type="ARBA" id="ARBA00045261"/>
    </source>
</evidence>
<feature type="compositionally biased region" description="Basic and acidic residues" evidence="5">
    <location>
        <begin position="138"/>
        <end position="161"/>
    </location>
</feature>
<evidence type="ECO:0000256" key="2">
    <source>
        <dbReference type="ARBA" id="ARBA00019181"/>
    </source>
</evidence>
<reference evidence="6" key="2">
    <citation type="submission" date="2025-09" db="UniProtKB">
        <authorList>
            <consortium name="Ensembl"/>
        </authorList>
    </citation>
    <scope>IDENTIFICATION</scope>
</reference>
<comment type="function">
    <text evidence="4">Microtubule inner protein (MIP) part of the dynein-decorated doublet microtubules (DMTs) in cilia axoneme. Acts as a regulator of cilium basal body docking and positioning in mono- and multiciliated cells. Regulates basal body docking and cilia formation in multiciliated lung cells. Regulates kinocilium positioning and stereocilia bundle morphogenesis in the inner ear.</text>
</comment>
<evidence type="ECO:0000256" key="1">
    <source>
        <dbReference type="ARBA" id="ARBA00009887"/>
    </source>
</evidence>
<dbReference type="Pfam" id="PF22611">
    <property type="entry name" value="CFAP126"/>
    <property type="match status" value="1"/>
</dbReference>
<feature type="region of interest" description="Disordered" evidence="5">
    <location>
        <begin position="106"/>
        <end position="213"/>
    </location>
</feature>
<dbReference type="PANTHER" id="PTHR34639">
    <property type="entry name" value="PROTEIN FLATTOP"/>
    <property type="match status" value="1"/>
</dbReference>
<sequence>ITLTYLINVWCFLQYENAFKSQKLKNWTIPTHFKERPAAAAEGHTTFIATDRGHLLPGVRTKSGSAWPAFQGTWDLPQYISPASINPTARSREGEDRLRTWGQMKFATNQTHETPDGNQATNRTINNVENINVDQPAEESKMPVSDPDRNEPERPKSHHSQDQSNPVNLLENQTQSRPGSHHSQQALSRPATQESQAELRPPTQNSRPASQQK</sequence>
<feature type="compositionally biased region" description="Polar residues" evidence="5">
    <location>
        <begin position="106"/>
        <end position="133"/>
    </location>
</feature>
<accession>A0A671Q1R9</accession>
<evidence type="ECO:0000256" key="3">
    <source>
        <dbReference type="ARBA" id="ARBA00033306"/>
    </source>
</evidence>
<evidence type="ECO:0000313" key="7">
    <source>
        <dbReference type="Proteomes" id="UP000472260"/>
    </source>
</evidence>
<dbReference type="PANTHER" id="PTHR34639:SF1">
    <property type="entry name" value="PROTEIN FLATTOP"/>
    <property type="match status" value="1"/>
</dbReference>
<protein>
    <recommendedName>
        <fullName evidence="2">Protein Flattop</fullName>
    </recommendedName>
    <alternativeName>
        <fullName evidence="3">Cilia- and flagella-associated protein 126</fullName>
    </alternativeName>
</protein>
<dbReference type="AlphaFoldDB" id="A0A671Q1R9"/>
<dbReference type="CDD" id="cd23705">
    <property type="entry name" value="Flattop"/>
    <property type="match status" value="1"/>
</dbReference>
<dbReference type="GO" id="GO:0044782">
    <property type="term" value="P:cilium organization"/>
    <property type="evidence" value="ECO:0007669"/>
    <property type="project" value="TreeGrafter"/>
</dbReference>